<dbReference type="SUPFAM" id="SSF53335">
    <property type="entry name" value="S-adenosyl-L-methionine-dependent methyltransferases"/>
    <property type="match status" value="1"/>
</dbReference>
<protein>
    <submittedName>
        <fullName evidence="6">Metalloregulator ArsR/SmtB family transcription factor</fullName>
    </submittedName>
</protein>
<dbReference type="InterPro" id="IPR036388">
    <property type="entry name" value="WH-like_DNA-bd_sf"/>
</dbReference>
<evidence type="ECO:0000313" key="6">
    <source>
        <dbReference type="EMBL" id="NDY96917.1"/>
    </source>
</evidence>
<dbReference type="PRINTS" id="PR00778">
    <property type="entry name" value="HTHARSR"/>
</dbReference>
<dbReference type="GO" id="GO:0046685">
    <property type="term" value="P:response to arsenic-containing substance"/>
    <property type="evidence" value="ECO:0007669"/>
    <property type="project" value="UniProtKB-KW"/>
</dbReference>
<dbReference type="InterPro" id="IPR001845">
    <property type="entry name" value="HTH_ArsR_DNA-bd_dom"/>
</dbReference>
<dbReference type="InterPro" id="IPR013216">
    <property type="entry name" value="Methyltransf_11"/>
</dbReference>
<dbReference type="SMART" id="SM00418">
    <property type="entry name" value="HTH_ARSR"/>
    <property type="match status" value="1"/>
</dbReference>
<evidence type="ECO:0000256" key="2">
    <source>
        <dbReference type="ARBA" id="ARBA00023015"/>
    </source>
</evidence>
<evidence type="ECO:0000313" key="7">
    <source>
        <dbReference type="Proteomes" id="UP000484885"/>
    </source>
</evidence>
<keyword evidence="3" id="KW-0238">DNA-binding</keyword>
<organism evidence="6 7">
    <name type="scientific">Wenzhouxiangella limi</name>
    <dbReference type="NCBI Taxonomy" id="2707351"/>
    <lineage>
        <taxon>Bacteria</taxon>
        <taxon>Pseudomonadati</taxon>
        <taxon>Pseudomonadota</taxon>
        <taxon>Gammaproteobacteria</taxon>
        <taxon>Chromatiales</taxon>
        <taxon>Wenzhouxiangellaceae</taxon>
        <taxon>Wenzhouxiangella</taxon>
    </lineage>
</organism>
<dbReference type="RefSeq" id="WP_164212530.1">
    <property type="nucleotide sequence ID" value="NZ_JAAGSC010000044.1"/>
</dbReference>
<dbReference type="InterPro" id="IPR051081">
    <property type="entry name" value="HTH_MetalResp_TranReg"/>
</dbReference>
<dbReference type="AlphaFoldDB" id="A0A845UZY0"/>
<keyword evidence="2" id="KW-0805">Transcription regulation</keyword>
<dbReference type="GO" id="GO:0003700">
    <property type="term" value="F:DNA-binding transcription factor activity"/>
    <property type="evidence" value="ECO:0007669"/>
    <property type="project" value="InterPro"/>
</dbReference>
<evidence type="ECO:0000256" key="4">
    <source>
        <dbReference type="ARBA" id="ARBA00023163"/>
    </source>
</evidence>
<dbReference type="EMBL" id="JAAGSC010000044">
    <property type="protein sequence ID" value="NDY96917.1"/>
    <property type="molecule type" value="Genomic_DNA"/>
</dbReference>
<dbReference type="InterPro" id="IPR036390">
    <property type="entry name" value="WH_DNA-bd_sf"/>
</dbReference>
<gene>
    <name evidence="6" type="ORF">G3I74_14385</name>
</gene>
<dbReference type="SUPFAM" id="SSF46785">
    <property type="entry name" value="Winged helix' DNA-binding domain"/>
    <property type="match status" value="1"/>
</dbReference>
<dbReference type="GO" id="GO:0008757">
    <property type="term" value="F:S-adenosylmethionine-dependent methyltransferase activity"/>
    <property type="evidence" value="ECO:0007669"/>
    <property type="project" value="InterPro"/>
</dbReference>
<comment type="caution">
    <text evidence="6">The sequence shown here is derived from an EMBL/GenBank/DDBJ whole genome shotgun (WGS) entry which is preliminary data.</text>
</comment>
<dbReference type="CDD" id="cd02440">
    <property type="entry name" value="AdoMet_MTases"/>
    <property type="match status" value="1"/>
</dbReference>
<dbReference type="Pfam" id="PF01022">
    <property type="entry name" value="HTH_5"/>
    <property type="match status" value="1"/>
</dbReference>
<accession>A0A845UZY0</accession>
<evidence type="ECO:0000256" key="1">
    <source>
        <dbReference type="ARBA" id="ARBA00022849"/>
    </source>
</evidence>
<evidence type="ECO:0000259" key="5">
    <source>
        <dbReference type="PROSITE" id="PS50987"/>
    </source>
</evidence>
<dbReference type="InterPro" id="IPR029063">
    <property type="entry name" value="SAM-dependent_MTases_sf"/>
</dbReference>
<dbReference type="Pfam" id="PF08241">
    <property type="entry name" value="Methyltransf_11"/>
    <property type="match status" value="1"/>
</dbReference>
<dbReference type="GO" id="GO:0003677">
    <property type="term" value="F:DNA binding"/>
    <property type="evidence" value="ECO:0007669"/>
    <property type="project" value="UniProtKB-KW"/>
</dbReference>
<evidence type="ECO:0000256" key="3">
    <source>
        <dbReference type="ARBA" id="ARBA00023125"/>
    </source>
</evidence>
<feature type="domain" description="HTH arsR-type" evidence="5">
    <location>
        <begin position="1"/>
        <end position="99"/>
    </location>
</feature>
<dbReference type="Gene3D" id="1.10.10.10">
    <property type="entry name" value="Winged helix-like DNA-binding domain superfamily/Winged helix DNA-binding domain"/>
    <property type="match status" value="1"/>
</dbReference>
<keyword evidence="4" id="KW-0804">Transcription</keyword>
<dbReference type="InterPro" id="IPR011991">
    <property type="entry name" value="ArsR-like_HTH"/>
</dbReference>
<keyword evidence="7" id="KW-1185">Reference proteome</keyword>
<reference evidence="6 7" key="1">
    <citation type="submission" date="2020-02" db="EMBL/GenBank/DDBJ databases">
        <authorList>
            <person name="Zhang X.-Y."/>
        </authorList>
    </citation>
    <scope>NUCLEOTIDE SEQUENCE [LARGE SCALE GENOMIC DNA]</scope>
    <source>
        <strain evidence="6 7">C33</strain>
    </source>
</reference>
<proteinExistence type="predicted"/>
<dbReference type="CDD" id="cd00090">
    <property type="entry name" value="HTH_ARSR"/>
    <property type="match status" value="1"/>
</dbReference>
<name>A0A845UZY0_9GAMM</name>
<sequence length="309" mass="34200">MNLELINRHCTLLADATRLRLLALLEDEELTVAELAQATRLAQPRVSTHLARLREAGLVADRRDGVSVYYRLAAVADQPELHRLWQLFRTELDDALISEDAERLPDVLLQRGSGRSWPDAVAGDMERRYSPGRSWEATARALVQLLTPGRVLDIASGDGVMGELLAGRAERIDCIDVSEKVVAAGRERVAGLDHVHFHRGDMHALPFADGAFDTVLLLHALTYSHQPQLALSEAGRVLAAGGKLLLATLHQHRYPEPVRAYGHVNTGFRPQQLKAMVDETGLATRFCDITSVERRAPHFKIITLLADKS</sequence>
<dbReference type="Gene3D" id="3.40.50.150">
    <property type="entry name" value="Vaccinia Virus protein VP39"/>
    <property type="match status" value="1"/>
</dbReference>
<dbReference type="NCBIfam" id="NF033788">
    <property type="entry name" value="HTH_metalloreg"/>
    <property type="match status" value="1"/>
</dbReference>
<dbReference type="PANTHER" id="PTHR33154">
    <property type="entry name" value="TRANSCRIPTIONAL REGULATOR, ARSR FAMILY"/>
    <property type="match status" value="1"/>
</dbReference>
<keyword evidence="1" id="KW-0059">Arsenical resistance</keyword>
<dbReference type="PROSITE" id="PS50987">
    <property type="entry name" value="HTH_ARSR_2"/>
    <property type="match status" value="1"/>
</dbReference>
<dbReference type="Proteomes" id="UP000484885">
    <property type="component" value="Unassembled WGS sequence"/>
</dbReference>
<dbReference type="PANTHER" id="PTHR33154:SF18">
    <property type="entry name" value="ARSENICAL RESISTANCE OPERON REPRESSOR"/>
    <property type="match status" value="1"/>
</dbReference>